<dbReference type="SUPFAM" id="SSF52317">
    <property type="entry name" value="Class I glutamine amidotransferase-like"/>
    <property type="match status" value="1"/>
</dbReference>
<dbReference type="InterPro" id="IPR040449">
    <property type="entry name" value="Peptidase_S66_N"/>
</dbReference>
<keyword evidence="10" id="KW-1185">Reference proteome</keyword>
<keyword evidence="5" id="KW-0720">Serine protease</keyword>
<dbReference type="InterPro" id="IPR040921">
    <property type="entry name" value="Peptidase_S66C"/>
</dbReference>
<dbReference type="GO" id="GO:0008236">
    <property type="term" value="F:serine-type peptidase activity"/>
    <property type="evidence" value="ECO:0007669"/>
    <property type="project" value="UniProtKB-KW"/>
</dbReference>
<feature type="domain" description="LD-carboxypeptidase C-terminal" evidence="8">
    <location>
        <begin position="186"/>
        <end position="306"/>
    </location>
</feature>
<evidence type="ECO:0000256" key="4">
    <source>
        <dbReference type="ARBA" id="ARBA00022801"/>
    </source>
</evidence>
<evidence type="ECO:0000313" key="9">
    <source>
        <dbReference type="EMBL" id="CAG37006.1"/>
    </source>
</evidence>
<feature type="active site" description="Charge relay system" evidence="6">
    <location>
        <position position="291"/>
    </location>
</feature>
<dbReference type="EMBL" id="CR522870">
    <property type="protein sequence ID" value="CAG37006.1"/>
    <property type="molecule type" value="Genomic_DNA"/>
</dbReference>
<dbReference type="InterPro" id="IPR027478">
    <property type="entry name" value="LdcA_N"/>
</dbReference>
<dbReference type="CDD" id="cd07025">
    <property type="entry name" value="Peptidase_S66"/>
    <property type="match status" value="1"/>
</dbReference>
<evidence type="ECO:0000256" key="3">
    <source>
        <dbReference type="ARBA" id="ARBA00022670"/>
    </source>
</evidence>
<keyword evidence="2" id="KW-0121">Carboxypeptidase</keyword>
<feature type="active site" description="Charge relay system" evidence="6">
    <location>
        <position position="217"/>
    </location>
</feature>
<dbReference type="InterPro" id="IPR003507">
    <property type="entry name" value="S66_fam"/>
</dbReference>
<feature type="active site" description="Nucleophile" evidence="6">
    <location>
        <position position="122"/>
    </location>
</feature>
<dbReference type="GO" id="GO:0004180">
    <property type="term" value="F:carboxypeptidase activity"/>
    <property type="evidence" value="ECO:0007669"/>
    <property type="project" value="UniProtKB-KW"/>
</dbReference>
<dbReference type="AlphaFoldDB" id="Q6AKW9"/>
<keyword evidence="4" id="KW-0378">Hydrolase</keyword>
<dbReference type="SUPFAM" id="SSF141986">
    <property type="entry name" value="LD-carboxypeptidase A C-terminal domain-like"/>
    <property type="match status" value="1"/>
</dbReference>
<evidence type="ECO:0000313" key="10">
    <source>
        <dbReference type="Proteomes" id="UP000000602"/>
    </source>
</evidence>
<gene>
    <name evidence="9" type="ordered locus">DP2277</name>
</gene>
<dbReference type="KEGG" id="dps:DP2277"/>
<name>Q6AKW9_DESPS</name>
<dbReference type="GO" id="GO:0006508">
    <property type="term" value="P:proteolysis"/>
    <property type="evidence" value="ECO:0007669"/>
    <property type="project" value="UniProtKB-KW"/>
</dbReference>
<evidence type="ECO:0000256" key="5">
    <source>
        <dbReference type="ARBA" id="ARBA00022825"/>
    </source>
</evidence>
<evidence type="ECO:0008006" key="11">
    <source>
        <dbReference type="Google" id="ProtNLM"/>
    </source>
</evidence>
<reference evidence="10" key="1">
    <citation type="journal article" date="2004" name="Environ. Microbiol.">
        <title>The genome of Desulfotalea psychrophila, a sulfate-reducing bacterium from permanently cold Arctic sediments.</title>
        <authorList>
            <person name="Rabus R."/>
            <person name="Ruepp A."/>
            <person name="Frickey T."/>
            <person name="Rattei T."/>
            <person name="Fartmann B."/>
            <person name="Stark M."/>
            <person name="Bauer M."/>
            <person name="Zibat A."/>
            <person name="Lombardot T."/>
            <person name="Becker I."/>
            <person name="Amann J."/>
            <person name="Gellner K."/>
            <person name="Teeling H."/>
            <person name="Leuschner W.D."/>
            <person name="Gloeckner F.-O."/>
            <person name="Lupas A.N."/>
            <person name="Amann R."/>
            <person name="Klenk H.-P."/>
        </authorList>
    </citation>
    <scope>NUCLEOTIDE SEQUENCE [LARGE SCALE GENOMIC DNA]</scope>
    <source>
        <strain evidence="10">DSM 12343 / LSv54</strain>
    </source>
</reference>
<protein>
    <recommendedName>
        <fullName evidence="11">LD-carboxypeptidase</fullName>
    </recommendedName>
</protein>
<evidence type="ECO:0000259" key="7">
    <source>
        <dbReference type="Pfam" id="PF02016"/>
    </source>
</evidence>
<dbReference type="PANTHER" id="PTHR30237">
    <property type="entry name" value="MURAMOYLTETRAPEPTIDE CARBOXYPEPTIDASE"/>
    <property type="match status" value="1"/>
</dbReference>
<dbReference type="HOGENOM" id="CLU_034346_3_1_7"/>
<dbReference type="Pfam" id="PF02016">
    <property type="entry name" value="Peptidase_S66"/>
    <property type="match status" value="1"/>
</dbReference>
<dbReference type="Pfam" id="PF17676">
    <property type="entry name" value="Peptidase_S66C"/>
    <property type="match status" value="1"/>
</dbReference>
<evidence type="ECO:0000259" key="8">
    <source>
        <dbReference type="Pfam" id="PF17676"/>
    </source>
</evidence>
<proteinExistence type="inferred from homology"/>
<dbReference type="STRING" id="177439.DP2277"/>
<evidence type="ECO:0000256" key="1">
    <source>
        <dbReference type="ARBA" id="ARBA00010233"/>
    </source>
</evidence>
<dbReference type="InterPro" id="IPR029062">
    <property type="entry name" value="Class_I_gatase-like"/>
</dbReference>
<dbReference type="InterPro" id="IPR027461">
    <property type="entry name" value="Carboxypeptidase_A_C_sf"/>
</dbReference>
<evidence type="ECO:0000256" key="2">
    <source>
        <dbReference type="ARBA" id="ARBA00022645"/>
    </source>
</evidence>
<dbReference type="Gene3D" id="3.50.30.60">
    <property type="entry name" value="LD-carboxypeptidase A C-terminal domain-like"/>
    <property type="match status" value="1"/>
</dbReference>
<dbReference type="Proteomes" id="UP000000602">
    <property type="component" value="Chromosome"/>
</dbReference>
<organism evidence="9 10">
    <name type="scientific">Desulfotalea psychrophila (strain LSv54 / DSM 12343)</name>
    <dbReference type="NCBI Taxonomy" id="177439"/>
    <lineage>
        <taxon>Bacteria</taxon>
        <taxon>Pseudomonadati</taxon>
        <taxon>Thermodesulfobacteriota</taxon>
        <taxon>Desulfobulbia</taxon>
        <taxon>Desulfobulbales</taxon>
        <taxon>Desulfocapsaceae</taxon>
        <taxon>Desulfotalea</taxon>
    </lineage>
</organism>
<accession>Q6AKW9</accession>
<feature type="domain" description="LD-carboxypeptidase N-terminal" evidence="7">
    <location>
        <begin position="25"/>
        <end position="142"/>
    </location>
</feature>
<evidence type="ECO:0000256" key="6">
    <source>
        <dbReference type="PIRSR" id="PIRSR028757-1"/>
    </source>
</evidence>
<comment type="similarity">
    <text evidence="1">Belongs to the peptidase S66 family.</text>
</comment>
<sequence>MPSRKNNKQDKMFLQPKALEPGDTIGVIAPSGRLSNSDAFYKGLHILEGFGYRLRFPRKLWPGSDYLADTDENRALEFHKMWADEEVQALICMRGGYGVLRMLEFLELKEIKKTPKYLLGFSDISLLQNYLLDRIGLPAIHGPVVTSLATASRSSVRALQAMLTGDLQQMLCERDLELLHGEAGGTGTLVGGNLTSLSTVLGTPFDISWKDKFVFLEDVGEPIYRIDRMLTQLAYAGKFKDVAGILLGDFSVSGHESSMEKMRHREMVWSRLLEIVGKRNIPVLAGIRSGHIMDNHPLLLGSTVRVAPGERRLSVAPPSAE</sequence>
<dbReference type="MEROPS" id="S66.001"/>
<dbReference type="Gene3D" id="3.40.50.10740">
    <property type="entry name" value="Class I glutamine amidotransferase-like"/>
    <property type="match status" value="1"/>
</dbReference>
<keyword evidence="3" id="KW-0645">Protease</keyword>
<dbReference type="eggNOG" id="COG1619">
    <property type="taxonomic scope" value="Bacteria"/>
</dbReference>
<dbReference type="PIRSF" id="PIRSF028757">
    <property type="entry name" value="LD-carboxypeptidase"/>
    <property type="match status" value="1"/>
</dbReference>
<dbReference type="PANTHER" id="PTHR30237:SF2">
    <property type="entry name" value="MUREIN TETRAPEPTIDE CARBOXYPEPTIDASE"/>
    <property type="match status" value="1"/>
</dbReference>